<evidence type="ECO:0000256" key="1">
    <source>
        <dbReference type="SAM" id="Phobius"/>
    </source>
</evidence>
<keyword evidence="1" id="KW-1133">Transmembrane helix</keyword>
<name>A0ABD5QGU4_9EURY</name>
<dbReference type="RefSeq" id="WP_198667830.1">
    <property type="nucleotide sequence ID" value="NZ_JAIVEF010000006.1"/>
</dbReference>
<keyword evidence="3" id="KW-1185">Reference proteome</keyword>
<sequence>MNVDRAGAFYLVGVALNAVAFVFALADGEPLFALAFGLVMVYLGIRYRMHASGGQ</sequence>
<keyword evidence="1" id="KW-0812">Transmembrane</keyword>
<feature type="transmembrane region" description="Helical" evidence="1">
    <location>
        <begin position="31"/>
        <end position="49"/>
    </location>
</feature>
<keyword evidence="1" id="KW-0472">Membrane</keyword>
<accession>A0ABD5QGU4</accession>
<reference evidence="2 3" key="1">
    <citation type="journal article" date="2019" name="Int. J. Syst. Evol. Microbiol.">
        <title>The Global Catalogue of Microorganisms (GCM) 10K type strain sequencing project: providing services to taxonomists for standard genome sequencing and annotation.</title>
        <authorList>
            <consortium name="The Broad Institute Genomics Platform"/>
            <consortium name="The Broad Institute Genome Sequencing Center for Infectious Disease"/>
            <person name="Wu L."/>
            <person name="Ma J."/>
        </authorList>
    </citation>
    <scope>NUCLEOTIDE SEQUENCE [LARGE SCALE GENOMIC DNA]</scope>
    <source>
        <strain evidence="2 3">CGMCC 1.15824</strain>
    </source>
</reference>
<feature type="transmembrane region" description="Helical" evidence="1">
    <location>
        <begin position="7"/>
        <end position="25"/>
    </location>
</feature>
<organism evidence="2 3">
    <name type="scientific">Saliphagus infecundisoli</name>
    <dbReference type="NCBI Taxonomy" id="1849069"/>
    <lineage>
        <taxon>Archaea</taxon>
        <taxon>Methanobacteriati</taxon>
        <taxon>Methanobacteriota</taxon>
        <taxon>Stenosarchaea group</taxon>
        <taxon>Halobacteria</taxon>
        <taxon>Halobacteriales</taxon>
        <taxon>Natrialbaceae</taxon>
        <taxon>Saliphagus</taxon>
    </lineage>
</organism>
<protein>
    <submittedName>
        <fullName evidence="2">Uncharacterized protein</fullName>
    </submittedName>
</protein>
<comment type="caution">
    <text evidence="2">The sequence shown here is derived from an EMBL/GenBank/DDBJ whole genome shotgun (WGS) entry which is preliminary data.</text>
</comment>
<proteinExistence type="predicted"/>
<evidence type="ECO:0000313" key="3">
    <source>
        <dbReference type="Proteomes" id="UP001595925"/>
    </source>
</evidence>
<gene>
    <name evidence="2" type="ORF">ACFPFO_14400</name>
</gene>
<evidence type="ECO:0000313" key="2">
    <source>
        <dbReference type="EMBL" id="MFC4988933.1"/>
    </source>
</evidence>
<dbReference type="Proteomes" id="UP001595925">
    <property type="component" value="Unassembled WGS sequence"/>
</dbReference>
<dbReference type="EMBL" id="JBHSJG010000038">
    <property type="protein sequence ID" value="MFC4988933.1"/>
    <property type="molecule type" value="Genomic_DNA"/>
</dbReference>
<dbReference type="AlphaFoldDB" id="A0ABD5QGU4"/>